<dbReference type="Proteomes" id="UP000663860">
    <property type="component" value="Unassembled WGS sequence"/>
</dbReference>
<dbReference type="AlphaFoldDB" id="A0A813YN79"/>
<proteinExistence type="predicted"/>
<comment type="caution">
    <text evidence="2">The sequence shown here is derived from an EMBL/GenBank/DDBJ whole genome shotgun (WGS) entry which is preliminary data.</text>
</comment>
<organism evidence="2 4">
    <name type="scientific">Adineta steineri</name>
    <dbReference type="NCBI Taxonomy" id="433720"/>
    <lineage>
        <taxon>Eukaryota</taxon>
        <taxon>Metazoa</taxon>
        <taxon>Spiralia</taxon>
        <taxon>Gnathifera</taxon>
        <taxon>Rotifera</taxon>
        <taxon>Eurotatoria</taxon>
        <taxon>Bdelloidea</taxon>
        <taxon>Adinetida</taxon>
        <taxon>Adinetidae</taxon>
        <taxon>Adineta</taxon>
    </lineage>
</organism>
<feature type="compositionally biased region" description="Polar residues" evidence="1">
    <location>
        <begin position="203"/>
        <end position="214"/>
    </location>
</feature>
<reference evidence="2" key="1">
    <citation type="submission" date="2021-02" db="EMBL/GenBank/DDBJ databases">
        <authorList>
            <person name="Nowell W R."/>
        </authorList>
    </citation>
    <scope>NUCLEOTIDE SEQUENCE</scope>
</reference>
<sequence>MADRAEFDLVSDRTSSSSSKSRRSYSQRNVSSLQHELTKNRKMINVKTSTTTVLNRTLSFKPLPVTNPTSLANVENTPVKIIPIRKLSHDFDTSSAMSSSSQEIVEEHHEAVEETPIKEDDNVNDLLSSDIMAREIQRLSLRLRSATPLYNVPVFDHQSSKPATLHLSQVVNRVSRCNYVLRRFVREAQKYSPKLDEKRPASQPISAKSFTSLQSHEKGRRRLFVDSPKPNTSITISEQHEPPITPRKASGVIKKLFSSPSSSLKRSLTSPNNSSTNNDKRQKLF</sequence>
<feature type="compositionally biased region" description="Low complexity" evidence="1">
    <location>
        <begin position="254"/>
        <end position="277"/>
    </location>
</feature>
<evidence type="ECO:0000313" key="2">
    <source>
        <dbReference type="EMBL" id="CAF0886617.1"/>
    </source>
</evidence>
<protein>
    <submittedName>
        <fullName evidence="2">Uncharacterized protein</fullName>
    </submittedName>
</protein>
<accession>A0A813YN79</accession>
<evidence type="ECO:0000313" key="4">
    <source>
        <dbReference type="Proteomes" id="UP000663860"/>
    </source>
</evidence>
<dbReference type="EMBL" id="CAJOBB010002016">
    <property type="protein sequence ID" value="CAF3929246.1"/>
    <property type="molecule type" value="Genomic_DNA"/>
</dbReference>
<name>A0A813YN79_9BILA</name>
<feature type="region of interest" description="Disordered" evidence="1">
    <location>
        <begin position="191"/>
        <end position="285"/>
    </location>
</feature>
<evidence type="ECO:0000313" key="3">
    <source>
        <dbReference type="EMBL" id="CAF3929246.1"/>
    </source>
</evidence>
<feature type="region of interest" description="Disordered" evidence="1">
    <location>
        <begin position="1"/>
        <end position="41"/>
    </location>
</feature>
<feature type="compositionally biased region" description="Basic and acidic residues" evidence="1">
    <location>
        <begin position="1"/>
        <end position="11"/>
    </location>
</feature>
<evidence type="ECO:0000256" key="1">
    <source>
        <dbReference type="SAM" id="MobiDB-lite"/>
    </source>
</evidence>
<dbReference type="Proteomes" id="UP000663868">
    <property type="component" value="Unassembled WGS sequence"/>
</dbReference>
<feature type="compositionally biased region" description="Basic and acidic residues" evidence="1">
    <location>
        <begin position="191"/>
        <end position="200"/>
    </location>
</feature>
<dbReference type="EMBL" id="CAJNOE010000086">
    <property type="protein sequence ID" value="CAF0886617.1"/>
    <property type="molecule type" value="Genomic_DNA"/>
</dbReference>
<gene>
    <name evidence="2" type="ORF">IZO911_LOCUS11486</name>
    <name evidence="3" type="ORF">KXQ929_LOCUS24364</name>
</gene>